<reference evidence="1" key="1">
    <citation type="submission" date="2021-03" db="EMBL/GenBank/DDBJ databases">
        <authorList>
            <person name="Peeters C."/>
        </authorList>
    </citation>
    <scope>NUCLEOTIDE SEQUENCE</scope>
    <source>
        <strain evidence="1">LMG 31506</strain>
    </source>
</reference>
<proteinExistence type="predicted"/>
<keyword evidence="2" id="KW-1185">Reference proteome</keyword>
<evidence type="ECO:0000313" key="1">
    <source>
        <dbReference type="EMBL" id="CAG2151365.1"/>
    </source>
</evidence>
<protein>
    <submittedName>
        <fullName evidence="1">Uncharacterized protein</fullName>
    </submittedName>
</protein>
<comment type="caution">
    <text evidence="1">The sequence shown here is derived from an EMBL/GenBank/DDBJ whole genome shotgun (WGS) entry which is preliminary data.</text>
</comment>
<organism evidence="1 2">
    <name type="scientific">Cupriavidus yeoncheonensis</name>
    <dbReference type="NCBI Taxonomy" id="1462994"/>
    <lineage>
        <taxon>Bacteria</taxon>
        <taxon>Pseudomonadati</taxon>
        <taxon>Pseudomonadota</taxon>
        <taxon>Betaproteobacteria</taxon>
        <taxon>Burkholderiales</taxon>
        <taxon>Burkholderiaceae</taxon>
        <taxon>Cupriavidus</taxon>
    </lineage>
</organism>
<accession>A0A916J068</accession>
<gene>
    <name evidence="1" type="ORF">LMG31506_04394</name>
</gene>
<dbReference type="EMBL" id="CAJPUY010000017">
    <property type="protein sequence ID" value="CAG2151365.1"/>
    <property type="molecule type" value="Genomic_DNA"/>
</dbReference>
<evidence type="ECO:0000313" key="2">
    <source>
        <dbReference type="Proteomes" id="UP000672934"/>
    </source>
</evidence>
<sequence>MRDVPELPAGAWDCPIRVIDACTDDPMVAERSFTATEPHFAYTHYQLS</sequence>
<name>A0A916J068_9BURK</name>
<dbReference type="AlphaFoldDB" id="A0A916J068"/>
<dbReference type="Proteomes" id="UP000672934">
    <property type="component" value="Unassembled WGS sequence"/>
</dbReference>